<evidence type="ECO:0000313" key="2">
    <source>
        <dbReference type="Proteomes" id="UP001341444"/>
    </source>
</evidence>
<reference evidence="1 2" key="1">
    <citation type="submission" date="2023-03" db="EMBL/GenBank/DDBJ databases">
        <title>Bacillus Genome Sequencing.</title>
        <authorList>
            <person name="Dunlap C."/>
        </authorList>
    </citation>
    <scope>NUCLEOTIDE SEQUENCE [LARGE SCALE GENOMIC DNA]</scope>
    <source>
        <strain evidence="1 2">B-23453</strain>
    </source>
</reference>
<gene>
    <name evidence="1" type="ORF">P4T90_10875</name>
</gene>
<name>A0ABU6MFV7_9BACI</name>
<sequence>MAEYNIAHGKMLFTNFSGIIPFDRDLTSEWTKEGLKLPGNEGNILEDEKR</sequence>
<dbReference type="Proteomes" id="UP001341444">
    <property type="component" value="Unassembled WGS sequence"/>
</dbReference>
<evidence type="ECO:0000313" key="1">
    <source>
        <dbReference type="EMBL" id="MED1203575.1"/>
    </source>
</evidence>
<proteinExistence type="predicted"/>
<accession>A0ABU6MFV7</accession>
<keyword evidence="2" id="KW-1185">Reference proteome</keyword>
<comment type="caution">
    <text evidence="1">The sequence shown here is derived from an EMBL/GenBank/DDBJ whole genome shotgun (WGS) entry which is preliminary data.</text>
</comment>
<protein>
    <submittedName>
        <fullName evidence="1">Uncharacterized protein</fullName>
    </submittedName>
</protein>
<organism evidence="1 2">
    <name type="scientific">Heyndrickxia acidicola</name>
    <dbReference type="NCBI Taxonomy" id="209389"/>
    <lineage>
        <taxon>Bacteria</taxon>
        <taxon>Bacillati</taxon>
        <taxon>Bacillota</taxon>
        <taxon>Bacilli</taxon>
        <taxon>Bacillales</taxon>
        <taxon>Bacillaceae</taxon>
        <taxon>Heyndrickxia</taxon>
    </lineage>
</organism>
<dbReference type="EMBL" id="JARMAB010000013">
    <property type="protein sequence ID" value="MED1203575.1"/>
    <property type="molecule type" value="Genomic_DNA"/>
</dbReference>